<protein>
    <submittedName>
        <fullName evidence="4">Amino acid/amide ABC transporter substrate-binding protein, HAAT family</fullName>
    </submittedName>
</protein>
<keyword evidence="5" id="KW-1185">Reference proteome</keyword>
<evidence type="ECO:0000256" key="1">
    <source>
        <dbReference type="ARBA" id="ARBA00010062"/>
    </source>
</evidence>
<dbReference type="InterPro" id="IPR028082">
    <property type="entry name" value="Peripla_BP_I"/>
</dbReference>
<dbReference type="PANTHER" id="PTHR30483">
    <property type="entry name" value="LEUCINE-SPECIFIC-BINDING PROTEIN"/>
    <property type="match status" value="1"/>
</dbReference>
<dbReference type="Gene3D" id="3.40.50.2300">
    <property type="match status" value="2"/>
</dbReference>
<sequence>MHRKARVLLGLVSLLVTVISLWSPALAEKPIIIGAPLSTAFLYGWDAERGIKLAVDEINAAGGVKVGQEKRPFQVDVIDTRDLEPGVPVSEALLAVEKLILEKKADFLIGGPVRSEAALAAIPLLSKHKKISILTTGALTPKYHEMVASNPDKFKYCFRISGEAKWMVTGEVVPCLEKIGKDFGLNRLLIMVQDVAHARAGGGLLAKIMTGKGWTVLGEPLVFPTGSGDFSMGLLEAKKQNAQVILIWMDMPESSILLKQWHDMKVPALPFGTIIAAAEQPGFWDATDGKGEYCLANVVNAGNTPCEATPWTMKFVNAYKAKYGLEPEGYGTSSSYMAVYTLKDAIERAGTLDPDKVTDALKATDLEGVYGRIRFDPKSNQVIPSTNPKEGAVGTIFQWQDKKRVVVFPESIATGKILLPPWMEKK</sequence>
<reference evidence="5" key="1">
    <citation type="submission" date="2012-06" db="EMBL/GenBank/DDBJ databases">
        <title>Complete sequence of chromosome of Desulfomonile tiedjei DSM 6799.</title>
        <authorList>
            <person name="Lucas S."/>
            <person name="Copeland A."/>
            <person name="Lapidus A."/>
            <person name="Glavina del Rio T."/>
            <person name="Dalin E."/>
            <person name="Tice H."/>
            <person name="Bruce D."/>
            <person name="Goodwin L."/>
            <person name="Pitluck S."/>
            <person name="Peters L."/>
            <person name="Ovchinnikova G."/>
            <person name="Zeytun A."/>
            <person name="Lu M."/>
            <person name="Kyrpides N."/>
            <person name="Mavromatis K."/>
            <person name="Ivanova N."/>
            <person name="Brettin T."/>
            <person name="Detter J.C."/>
            <person name="Han C."/>
            <person name="Larimer F."/>
            <person name="Land M."/>
            <person name="Hauser L."/>
            <person name="Markowitz V."/>
            <person name="Cheng J.-F."/>
            <person name="Hugenholtz P."/>
            <person name="Woyke T."/>
            <person name="Wu D."/>
            <person name="Spring S."/>
            <person name="Schroeder M."/>
            <person name="Brambilla E."/>
            <person name="Klenk H.-P."/>
            <person name="Eisen J.A."/>
        </authorList>
    </citation>
    <scope>NUCLEOTIDE SEQUENCE [LARGE SCALE GENOMIC DNA]</scope>
    <source>
        <strain evidence="5">ATCC 49306 / DSM 6799 / DCB-1</strain>
    </source>
</reference>
<keyword evidence="2" id="KW-0732">Signal</keyword>
<dbReference type="AlphaFoldDB" id="I4C234"/>
<evidence type="ECO:0000256" key="2">
    <source>
        <dbReference type="ARBA" id="ARBA00022729"/>
    </source>
</evidence>
<dbReference type="STRING" id="706587.Desti_0906"/>
<dbReference type="OrthoDB" id="5415167at2"/>
<comment type="similarity">
    <text evidence="1">Belongs to the leucine-binding protein family.</text>
</comment>
<organism evidence="4 5">
    <name type="scientific">Desulfomonile tiedjei (strain ATCC 49306 / DSM 6799 / DCB-1)</name>
    <dbReference type="NCBI Taxonomy" id="706587"/>
    <lineage>
        <taxon>Bacteria</taxon>
        <taxon>Pseudomonadati</taxon>
        <taxon>Thermodesulfobacteriota</taxon>
        <taxon>Desulfomonilia</taxon>
        <taxon>Desulfomonilales</taxon>
        <taxon>Desulfomonilaceae</taxon>
        <taxon>Desulfomonile</taxon>
    </lineage>
</organism>
<gene>
    <name evidence="4" type="ordered locus">Desti_0906</name>
</gene>
<evidence type="ECO:0000259" key="3">
    <source>
        <dbReference type="Pfam" id="PF13458"/>
    </source>
</evidence>
<proteinExistence type="inferred from homology"/>
<evidence type="ECO:0000313" key="5">
    <source>
        <dbReference type="Proteomes" id="UP000006055"/>
    </source>
</evidence>
<feature type="domain" description="Leucine-binding protein" evidence="3">
    <location>
        <begin position="43"/>
        <end position="383"/>
    </location>
</feature>
<dbReference type="EMBL" id="CP003360">
    <property type="protein sequence ID" value="AFM23625.1"/>
    <property type="molecule type" value="Genomic_DNA"/>
</dbReference>
<evidence type="ECO:0000313" key="4">
    <source>
        <dbReference type="EMBL" id="AFM23625.1"/>
    </source>
</evidence>
<dbReference type="SUPFAM" id="SSF53822">
    <property type="entry name" value="Periplasmic binding protein-like I"/>
    <property type="match status" value="1"/>
</dbReference>
<dbReference type="PANTHER" id="PTHR30483:SF6">
    <property type="entry name" value="PERIPLASMIC BINDING PROTEIN OF ABC TRANSPORTER FOR NATURAL AMINO ACIDS"/>
    <property type="match status" value="1"/>
</dbReference>
<name>I4C234_DESTA</name>
<dbReference type="Proteomes" id="UP000006055">
    <property type="component" value="Chromosome"/>
</dbReference>
<dbReference type="PATRIC" id="fig|706587.4.peg.1033"/>
<dbReference type="InterPro" id="IPR051010">
    <property type="entry name" value="BCAA_transport"/>
</dbReference>
<dbReference type="RefSeq" id="WP_014808781.1">
    <property type="nucleotide sequence ID" value="NC_018025.1"/>
</dbReference>
<accession>I4C234</accession>
<dbReference type="HOGENOM" id="CLU_027128_4_2_7"/>
<dbReference type="CDD" id="cd06345">
    <property type="entry name" value="PBP1_ABC_ligand_binding-like"/>
    <property type="match status" value="1"/>
</dbReference>
<dbReference type="InterPro" id="IPR028081">
    <property type="entry name" value="Leu-bd"/>
</dbReference>
<dbReference type="Pfam" id="PF13458">
    <property type="entry name" value="Peripla_BP_6"/>
    <property type="match status" value="1"/>
</dbReference>
<dbReference type="KEGG" id="dti:Desti_0906"/>
<dbReference type="eggNOG" id="COG0683">
    <property type="taxonomic scope" value="Bacteria"/>
</dbReference>